<comment type="caution">
    <text evidence="1">The sequence shown here is derived from an EMBL/GenBank/DDBJ whole genome shotgun (WGS) entry which is preliminary data.</text>
</comment>
<accession>A0A928ZZ99</accession>
<dbReference type="Proteomes" id="UP000615026">
    <property type="component" value="Unassembled WGS sequence"/>
</dbReference>
<dbReference type="RefSeq" id="WP_193996097.1">
    <property type="nucleotide sequence ID" value="NZ_JADEXP010000392.1"/>
</dbReference>
<evidence type="ECO:0000313" key="1">
    <source>
        <dbReference type="EMBL" id="MBE9070215.1"/>
    </source>
</evidence>
<name>A0A928ZZ99_LEPEC</name>
<reference evidence="1" key="1">
    <citation type="submission" date="2020-10" db="EMBL/GenBank/DDBJ databases">
        <authorList>
            <person name="Castelo-Branco R."/>
            <person name="Eusebio N."/>
            <person name="Adriana R."/>
            <person name="Vieira A."/>
            <person name="Brugerolle De Fraissinette N."/>
            <person name="Rezende De Castro R."/>
            <person name="Schneider M.P."/>
            <person name="Vasconcelos V."/>
            <person name="Leao P.N."/>
        </authorList>
    </citation>
    <scope>NUCLEOTIDE SEQUENCE</scope>
    <source>
        <strain evidence="1">LEGE 11479</strain>
    </source>
</reference>
<organism evidence="1 2">
    <name type="scientific">Leptolyngbya cf. ectocarpi LEGE 11479</name>
    <dbReference type="NCBI Taxonomy" id="1828722"/>
    <lineage>
        <taxon>Bacteria</taxon>
        <taxon>Bacillati</taxon>
        <taxon>Cyanobacteriota</taxon>
        <taxon>Cyanophyceae</taxon>
        <taxon>Leptolyngbyales</taxon>
        <taxon>Leptolyngbyaceae</taxon>
        <taxon>Leptolyngbya group</taxon>
        <taxon>Leptolyngbya</taxon>
    </lineage>
</organism>
<protein>
    <submittedName>
        <fullName evidence="1">Uncharacterized protein</fullName>
    </submittedName>
</protein>
<gene>
    <name evidence="1" type="ORF">IQ260_26595</name>
</gene>
<dbReference type="EMBL" id="JADEXP010000392">
    <property type="protein sequence ID" value="MBE9070215.1"/>
    <property type="molecule type" value="Genomic_DNA"/>
</dbReference>
<keyword evidence="2" id="KW-1185">Reference proteome</keyword>
<proteinExistence type="predicted"/>
<dbReference type="AlphaFoldDB" id="A0A928ZZ99"/>
<sequence>MLVVLLDDQVIPSDSVCCGCLMANHRGQPRLRDGKLGCAQPLESSAALPQYQCQMGFRLANIKSFQQCEY</sequence>
<evidence type="ECO:0000313" key="2">
    <source>
        <dbReference type="Proteomes" id="UP000615026"/>
    </source>
</evidence>